<evidence type="ECO:0000256" key="3">
    <source>
        <dbReference type="ARBA" id="ARBA00022741"/>
    </source>
</evidence>
<evidence type="ECO:0000259" key="5">
    <source>
        <dbReference type="Pfam" id="PF00501"/>
    </source>
</evidence>
<dbReference type="InterPro" id="IPR000873">
    <property type="entry name" value="AMP-dep_synth/lig_dom"/>
</dbReference>
<dbReference type="SUPFAM" id="SSF56801">
    <property type="entry name" value="Acetyl-CoA synthetase-like"/>
    <property type="match status" value="1"/>
</dbReference>
<keyword evidence="2 7" id="KW-0436">Ligase</keyword>
<dbReference type="InterPro" id="IPR042099">
    <property type="entry name" value="ANL_N_sf"/>
</dbReference>
<dbReference type="EMBL" id="VSSQ01009479">
    <property type="protein sequence ID" value="MPM41753.1"/>
    <property type="molecule type" value="Genomic_DNA"/>
</dbReference>
<dbReference type="Gene3D" id="3.30.300.30">
    <property type="match status" value="1"/>
</dbReference>
<dbReference type="PANTHER" id="PTHR24095:SF14">
    <property type="entry name" value="ACETYL-COENZYME A SYNTHETASE 1"/>
    <property type="match status" value="1"/>
</dbReference>
<feature type="domain" description="AMP-dependent synthetase/ligase" evidence="5">
    <location>
        <begin position="3"/>
        <end position="183"/>
    </location>
</feature>
<dbReference type="InterPro" id="IPR025110">
    <property type="entry name" value="AMP-bd_C"/>
</dbReference>
<feature type="domain" description="AMP-binding enzyme C-terminal" evidence="6">
    <location>
        <begin position="233"/>
        <end position="311"/>
    </location>
</feature>
<comment type="caution">
    <text evidence="7">The sequence shown here is derived from an EMBL/GenBank/DDBJ whole genome shotgun (WGS) entry which is preliminary data.</text>
</comment>
<evidence type="ECO:0000313" key="7">
    <source>
        <dbReference type="EMBL" id="MPM41753.1"/>
    </source>
</evidence>
<dbReference type="GO" id="GO:0005524">
    <property type="term" value="F:ATP binding"/>
    <property type="evidence" value="ECO:0007669"/>
    <property type="project" value="UniProtKB-KW"/>
</dbReference>
<evidence type="ECO:0000259" key="6">
    <source>
        <dbReference type="Pfam" id="PF13193"/>
    </source>
</evidence>
<organism evidence="7">
    <name type="scientific">bioreactor metagenome</name>
    <dbReference type="NCBI Taxonomy" id="1076179"/>
    <lineage>
        <taxon>unclassified sequences</taxon>
        <taxon>metagenomes</taxon>
        <taxon>ecological metagenomes</taxon>
    </lineage>
</organism>
<evidence type="ECO:0000256" key="4">
    <source>
        <dbReference type="ARBA" id="ARBA00022840"/>
    </source>
</evidence>
<reference evidence="7" key="1">
    <citation type="submission" date="2019-08" db="EMBL/GenBank/DDBJ databases">
        <authorList>
            <person name="Kucharzyk K."/>
            <person name="Murdoch R.W."/>
            <person name="Higgins S."/>
            <person name="Loffler F."/>
        </authorList>
    </citation>
    <scope>NUCLEOTIDE SEQUENCE</scope>
</reference>
<dbReference type="EC" id="6.2.1.1" evidence="1"/>
<name>A0A644ZSY5_9ZZZZ</name>
<accession>A0A644ZSY5</accession>
<dbReference type="Gene3D" id="3.40.50.12780">
    <property type="entry name" value="N-terminal domain of ligase-like"/>
    <property type="match status" value="1"/>
</dbReference>
<dbReference type="GO" id="GO:0003987">
    <property type="term" value="F:acetate-CoA ligase activity"/>
    <property type="evidence" value="ECO:0007669"/>
    <property type="project" value="UniProtKB-EC"/>
</dbReference>
<keyword evidence="3" id="KW-0547">Nucleotide-binding</keyword>
<sequence>MDEVFQLEPDDIYWCTADQAWVTGVTYGIIGPWAKGLTQIHYTGKFDAVDWFNLLEQEKVTIWYTAPTALRMLIQDEVRILDKYTLPALKRVYSVGEPLNPEIIHWVRRVVKREIYDTWFQTETGAIMISNRPGLEVHPGSMGKPLQGIEAYVLAEDYSELGPDLAGSLCLKKGWPSMYRTYLNMEEQYKSKFHGEYYNTGDQAKKDADGYFWFIGRNDDVINTSGHLVGPFEVESVLLEMEEIVDVAIIGAPDEMLFEKIVAFVKLKEGLTWSKGLEVQARIRVTRQVSPIAVPSEFVVVDRIPKNRSGKIMRRVLKAQYTGQDVGDISTMED</sequence>
<gene>
    <name evidence="7" type="primary">acsA_15</name>
    <name evidence="7" type="ORF">SDC9_88412</name>
</gene>
<evidence type="ECO:0000256" key="1">
    <source>
        <dbReference type="ARBA" id="ARBA00013275"/>
    </source>
</evidence>
<dbReference type="GO" id="GO:0005829">
    <property type="term" value="C:cytosol"/>
    <property type="evidence" value="ECO:0007669"/>
    <property type="project" value="TreeGrafter"/>
</dbReference>
<dbReference type="AlphaFoldDB" id="A0A644ZSY5"/>
<protein>
    <recommendedName>
        <fullName evidence="1">acetate--CoA ligase</fullName>
        <ecNumber evidence="1">6.2.1.1</ecNumber>
    </recommendedName>
</protein>
<evidence type="ECO:0000256" key="2">
    <source>
        <dbReference type="ARBA" id="ARBA00022598"/>
    </source>
</evidence>
<dbReference type="PANTHER" id="PTHR24095">
    <property type="entry name" value="ACETYL-COENZYME A SYNTHETASE"/>
    <property type="match status" value="1"/>
</dbReference>
<dbReference type="Pfam" id="PF00501">
    <property type="entry name" value="AMP-binding"/>
    <property type="match status" value="1"/>
</dbReference>
<dbReference type="Pfam" id="PF13193">
    <property type="entry name" value="AMP-binding_C"/>
    <property type="match status" value="1"/>
</dbReference>
<keyword evidence="4" id="KW-0067">ATP-binding</keyword>
<proteinExistence type="predicted"/>
<dbReference type="GO" id="GO:0006085">
    <property type="term" value="P:acetyl-CoA biosynthetic process"/>
    <property type="evidence" value="ECO:0007669"/>
    <property type="project" value="TreeGrafter"/>
</dbReference>
<dbReference type="InterPro" id="IPR045851">
    <property type="entry name" value="AMP-bd_C_sf"/>
</dbReference>